<protein>
    <submittedName>
        <fullName evidence="3">Morphogenetic protein associated with SpoVID</fullName>
    </submittedName>
</protein>
<dbReference type="InterPro" id="IPR018392">
    <property type="entry name" value="LysM"/>
</dbReference>
<feature type="region of interest" description="Disordered" evidence="1">
    <location>
        <begin position="119"/>
        <end position="164"/>
    </location>
</feature>
<evidence type="ECO:0000313" key="4">
    <source>
        <dbReference type="Proteomes" id="UP001519287"/>
    </source>
</evidence>
<dbReference type="PANTHER" id="PTHR33734:SF34">
    <property type="entry name" value="SPOIVD-ASSOCIATED FACTOR A"/>
    <property type="match status" value="1"/>
</dbReference>
<evidence type="ECO:0000313" key="3">
    <source>
        <dbReference type="EMBL" id="MBP1996776.1"/>
    </source>
</evidence>
<dbReference type="CDD" id="cd00118">
    <property type="entry name" value="LysM"/>
    <property type="match status" value="2"/>
</dbReference>
<dbReference type="SUPFAM" id="SSF54106">
    <property type="entry name" value="LysM domain"/>
    <property type="match status" value="2"/>
</dbReference>
<dbReference type="PROSITE" id="PS51782">
    <property type="entry name" value="LYSM"/>
    <property type="match status" value="2"/>
</dbReference>
<dbReference type="Pfam" id="PF01476">
    <property type="entry name" value="LysM"/>
    <property type="match status" value="2"/>
</dbReference>
<dbReference type="SMART" id="SM00257">
    <property type="entry name" value="LysM"/>
    <property type="match status" value="2"/>
</dbReference>
<feature type="domain" description="LysM" evidence="2">
    <location>
        <begin position="2"/>
        <end position="47"/>
    </location>
</feature>
<evidence type="ECO:0000259" key="2">
    <source>
        <dbReference type="PROSITE" id="PS51782"/>
    </source>
</evidence>
<comment type="caution">
    <text evidence="3">The sequence shown here is derived from an EMBL/GenBank/DDBJ whole genome shotgun (WGS) entry which is preliminary data.</text>
</comment>
<feature type="compositionally biased region" description="Basic and acidic residues" evidence="1">
    <location>
        <begin position="514"/>
        <end position="525"/>
    </location>
</feature>
<keyword evidence="4" id="KW-1185">Reference proteome</keyword>
<dbReference type="EMBL" id="JAGGLB010000056">
    <property type="protein sequence ID" value="MBP1996776.1"/>
    <property type="molecule type" value="Genomic_DNA"/>
</dbReference>
<evidence type="ECO:0000256" key="1">
    <source>
        <dbReference type="SAM" id="MobiDB-lite"/>
    </source>
</evidence>
<name>A0ABS4JCH6_9BACL</name>
<sequence>MKIHMVKKGDTLFELAQKYNVELDAIIALNPQIEDPNKIDVGMKVKIPTHPQPLEPPSSHHAFKHIVKQGDTLWKLGKAWDVPLALMIKANPQLKNPNVLMTGDIVYIPKVEHVHDHTHMGAPAAPSAPAPTPAPTSTSVPTPLPTIIPAPAPSAQVEEPTPTSMTAPTPDILNLFMPQDGVEAPEISLGQITQGEESPFINQNLFQNLPQMETATGDITDQQKTAMPDIWSGSKPAEMQAPSFGDLNEPYQATKHPFEQFQLKATEVFAFPSQPEDTFATTAMQPPMMPAMMDNCMGGQMMPGQMMPSQMMPGHMMPSQAMSGHIMPDQMMPGYMMPSPMMPTHMMPQNNCQPSFMPQMNAPWCMPHHMHMHPAPMPYAQPMPASPFPQAQLAGQQSGSGGCGCGCSGEKDMPGGMEPWNASPNPYNQAPALNNPYFQSPLAAPCPPIMMANTCYPMPADYYGGMPQYGTLPAHNMPYPMPYESPRLPEQAQIHQWTGQTAQMGQEGEQVEEEAARDSSTDKKAARGTGKSGGSTRKAKTSGSVSTNTYLRQQAIPKPRTEFKPNLPWINT</sequence>
<reference evidence="3 4" key="1">
    <citation type="submission" date="2021-03" db="EMBL/GenBank/DDBJ databases">
        <title>Genomic Encyclopedia of Type Strains, Phase IV (KMG-IV): sequencing the most valuable type-strain genomes for metagenomic binning, comparative biology and taxonomic classification.</title>
        <authorList>
            <person name="Goeker M."/>
        </authorList>
    </citation>
    <scope>NUCLEOTIDE SEQUENCE [LARGE SCALE GENOMIC DNA]</scope>
    <source>
        <strain evidence="3 4">DSM 26048</strain>
    </source>
</reference>
<dbReference type="Proteomes" id="UP001519287">
    <property type="component" value="Unassembled WGS sequence"/>
</dbReference>
<dbReference type="PANTHER" id="PTHR33734">
    <property type="entry name" value="LYSM DOMAIN-CONTAINING GPI-ANCHORED PROTEIN 2"/>
    <property type="match status" value="1"/>
</dbReference>
<organism evidence="3 4">
    <name type="scientific">Paenibacillus eucommiae</name>
    <dbReference type="NCBI Taxonomy" id="1355755"/>
    <lineage>
        <taxon>Bacteria</taxon>
        <taxon>Bacillati</taxon>
        <taxon>Bacillota</taxon>
        <taxon>Bacilli</taxon>
        <taxon>Bacillales</taxon>
        <taxon>Paenibacillaceae</taxon>
        <taxon>Paenibacillus</taxon>
    </lineage>
</organism>
<feature type="domain" description="LysM" evidence="2">
    <location>
        <begin position="63"/>
        <end position="108"/>
    </location>
</feature>
<proteinExistence type="predicted"/>
<dbReference type="InterPro" id="IPR036779">
    <property type="entry name" value="LysM_dom_sf"/>
</dbReference>
<feature type="compositionally biased region" description="Pro residues" evidence="1">
    <location>
        <begin position="142"/>
        <end position="152"/>
    </location>
</feature>
<dbReference type="Gene3D" id="3.10.350.10">
    <property type="entry name" value="LysM domain"/>
    <property type="match status" value="2"/>
</dbReference>
<dbReference type="RefSeq" id="WP_209979514.1">
    <property type="nucleotide sequence ID" value="NZ_JAGGLB010000056.1"/>
</dbReference>
<feature type="compositionally biased region" description="Polar residues" evidence="1">
    <location>
        <begin position="541"/>
        <end position="552"/>
    </location>
</feature>
<feature type="region of interest" description="Disordered" evidence="1">
    <location>
        <begin position="494"/>
        <end position="572"/>
    </location>
</feature>
<gene>
    <name evidence="3" type="ORF">J2Z66_008424</name>
</gene>
<accession>A0ABS4JCH6</accession>